<protein>
    <submittedName>
        <fullName evidence="7">S8 family serine peptidase</fullName>
    </submittedName>
</protein>
<dbReference type="InterPro" id="IPR023828">
    <property type="entry name" value="Peptidase_S8_Ser-AS"/>
</dbReference>
<evidence type="ECO:0000313" key="8">
    <source>
        <dbReference type="Proteomes" id="UP001596512"/>
    </source>
</evidence>
<dbReference type="EMBL" id="JBHTEY010000004">
    <property type="protein sequence ID" value="MFC7612943.1"/>
    <property type="molecule type" value="Genomic_DNA"/>
</dbReference>
<name>A0ABW2TJC3_9PSEU</name>
<evidence type="ECO:0000256" key="2">
    <source>
        <dbReference type="ARBA" id="ARBA00022801"/>
    </source>
</evidence>
<dbReference type="Proteomes" id="UP001596512">
    <property type="component" value="Unassembled WGS sequence"/>
</dbReference>
<comment type="caution">
    <text evidence="4">Lacks conserved residue(s) required for the propagation of feature annotation.</text>
</comment>
<feature type="compositionally biased region" description="Low complexity" evidence="5">
    <location>
        <begin position="89"/>
        <end position="127"/>
    </location>
</feature>
<organism evidence="7 8">
    <name type="scientific">Actinokineospora soli</name>
    <dbReference type="NCBI Taxonomy" id="1048753"/>
    <lineage>
        <taxon>Bacteria</taxon>
        <taxon>Bacillati</taxon>
        <taxon>Actinomycetota</taxon>
        <taxon>Actinomycetes</taxon>
        <taxon>Pseudonocardiales</taxon>
        <taxon>Pseudonocardiaceae</taxon>
        <taxon>Actinokineospora</taxon>
    </lineage>
</organism>
<feature type="domain" description="Peptidase S8/S53" evidence="6">
    <location>
        <begin position="10"/>
        <end position="67"/>
    </location>
</feature>
<reference evidence="8" key="1">
    <citation type="journal article" date="2019" name="Int. J. Syst. Evol. Microbiol.">
        <title>The Global Catalogue of Microorganisms (GCM) 10K type strain sequencing project: providing services to taxonomists for standard genome sequencing and annotation.</title>
        <authorList>
            <consortium name="The Broad Institute Genomics Platform"/>
            <consortium name="The Broad Institute Genome Sequencing Center for Infectious Disease"/>
            <person name="Wu L."/>
            <person name="Ma J."/>
        </authorList>
    </citation>
    <scope>NUCLEOTIDE SEQUENCE [LARGE SCALE GENOMIC DNA]</scope>
    <source>
        <strain evidence="8">JCM 17695</strain>
    </source>
</reference>
<dbReference type="Pfam" id="PF00082">
    <property type="entry name" value="Peptidase_S8"/>
    <property type="match status" value="1"/>
</dbReference>
<keyword evidence="8" id="KW-1185">Reference proteome</keyword>
<dbReference type="PROSITE" id="PS51892">
    <property type="entry name" value="SUBTILASE"/>
    <property type="match status" value="1"/>
</dbReference>
<dbReference type="InterPro" id="IPR036852">
    <property type="entry name" value="Peptidase_S8/S53_dom_sf"/>
</dbReference>
<evidence type="ECO:0000259" key="6">
    <source>
        <dbReference type="Pfam" id="PF00082"/>
    </source>
</evidence>
<dbReference type="PROSITE" id="PS00138">
    <property type="entry name" value="SUBTILASE_SER"/>
    <property type="match status" value="1"/>
</dbReference>
<evidence type="ECO:0000256" key="5">
    <source>
        <dbReference type="SAM" id="MobiDB-lite"/>
    </source>
</evidence>
<dbReference type="Gene3D" id="3.40.50.200">
    <property type="entry name" value="Peptidase S8/S53 domain"/>
    <property type="match status" value="1"/>
</dbReference>
<sequence length="144" mass="14897">MRKACKPNGTCGYYQYLQGTSMAAPHASGVAALIVSEFGEHRPGEVRMDPAAVRRVLETTAAPLACPIPRRSTTPRSTAPPSTTPPAPARRTSTPSTATASSTRGTRSPGASPRTTPARTRRGPWTAGPATARARTSCGPPGST</sequence>
<evidence type="ECO:0000256" key="1">
    <source>
        <dbReference type="ARBA" id="ARBA00022670"/>
    </source>
</evidence>
<dbReference type="InterPro" id="IPR000209">
    <property type="entry name" value="Peptidase_S8/S53_dom"/>
</dbReference>
<keyword evidence="2" id="KW-0378">Hydrolase</keyword>
<proteinExistence type="inferred from homology"/>
<gene>
    <name evidence="7" type="ORF">ACFQV2_04115</name>
</gene>
<keyword evidence="3" id="KW-0720">Serine protease</keyword>
<dbReference type="SUPFAM" id="SSF52743">
    <property type="entry name" value="Subtilisin-like"/>
    <property type="match status" value="1"/>
</dbReference>
<feature type="compositionally biased region" description="Low complexity" evidence="5">
    <location>
        <begin position="69"/>
        <end position="81"/>
    </location>
</feature>
<feature type="region of interest" description="Disordered" evidence="5">
    <location>
        <begin position="64"/>
        <end position="144"/>
    </location>
</feature>
<keyword evidence="1" id="KW-0645">Protease</keyword>
<comment type="caution">
    <text evidence="7">The sequence shown here is derived from an EMBL/GenBank/DDBJ whole genome shotgun (WGS) entry which is preliminary data.</text>
</comment>
<evidence type="ECO:0000256" key="3">
    <source>
        <dbReference type="ARBA" id="ARBA00022825"/>
    </source>
</evidence>
<comment type="similarity">
    <text evidence="4">Belongs to the peptidase S8 family.</text>
</comment>
<evidence type="ECO:0000313" key="7">
    <source>
        <dbReference type="EMBL" id="MFC7612943.1"/>
    </source>
</evidence>
<accession>A0ABW2TJC3</accession>
<evidence type="ECO:0000256" key="4">
    <source>
        <dbReference type="PROSITE-ProRule" id="PRU01240"/>
    </source>
</evidence>